<comment type="caution">
    <text evidence="1">The sequence shown here is derived from an EMBL/GenBank/DDBJ whole genome shotgun (WGS) entry which is preliminary data.</text>
</comment>
<evidence type="ECO:0000313" key="1">
    <source>
        <dbReference type="EMBL" id="MPL69425.1"/>
    </source>
</evidence>
<sequence>MKKIFFVLLIFTFLVVGCGSENLIDEAQFYVQEKVKANLKSPSTAKFSKWDDSLVKKLDDNKYSVKGYVDAQNGFGATVRSNYYAEVIFVNEDEYRVENLVID</sequence>
<name>A0A644TR67_9ZZZZ</name>
<dbReference type="PROSITE" id="PS51257">
    <property type="entry name" value="PROKAR_LIPOPROTEIN"/>
    <property type="match status" value="1"/>
</dbReference>
<proteinExistence type="predicted"/>
<accession>A0A644TR67</accession>
<dbReference type="AlphaFoldDB" id="A0A644TR67"/>
<gene>
    <name evidence="1" type="ORF">SDC9_15167</name>
</gene>
<protein>
    <submittedName>
        <fullName evidence="1">Uncharacterized protein</fullName>
    </submittedName>
</protein>
<reference evidence="1" key="1">
    <citation type="submission" date="2019-08" db="EMBL/GenBank/DDBJ databases">
        <authorList>
            <person name="Kucharzyk K."/>
            <person name="Murdoch R.W."/>
            <person name="Higgins S."/>
            <person name="Loffler F."/>
        </authorList>
    </citation>
    <scope>NUCLEOTIDE SEQUENCE</scope>
</reference>
<dbReference type="EMBL" id="VSSQ01000047">
    <property type="protein sequence ID" value="MPL69425.1"/>
    <property type="molecule type" value="Genomic_DNA"/>
</dbReference>
<organism evidence="1">
    <name type="scientific">bioreactor metagenome</name>
    <dbReference type="NCBI Taxonomy" id="1076179"/>
    <lineage>
        <taxon>unclassified sequences</taxon>
        <taxon>metagenomes</taxon>
        <taxon>ecological metagenomes</taxon>
    </lineage>
</organism>